<dbReference type="EMBL" id="GGEC01059138">
    <property type="protein sequence ID" value="MBX39622.1"/>
    <property type="molecule type" value="Transcribed_RNA"/>
</dbReference>
<proteinExistence type="predicted"/>
<accession>A0A2P2NAU9</accession>
<sequence length="29" mass="3477">MRLYFTSNRWCACYRLNGCVIKQCGTLYL</sequence>
<organism evidence="1">
    <name type="scientific">Rhizophora mucronata</name>
    <name type="common">Asiatic mangrove</name>
    <dbReference type="NCBI Taxonomy" id="61149"/>
    <lineage>
        <taxon>Eukaryota</taxon>
        <taxon>Viridiplantae</taxon>
        <taxon>Streptophyta</taxon>
        <taxon>Embryophyta</taxon>
        <taxon>Tracheophyta</taxon>
        <taxon>Spermatophyta</taxon>
        <taxon>Magnoliopsida</taxon>
        <taxon>eudicotyledons</taxon>
        <taxon>Gunneridae</taxon>
        <taxon>Pentapetalae</taxon>
        <taxon>rosids</taxon>
        <taxon>fabids</taxon>
        <taxon>Malpighiales</taxon>
        <taxon>Rhizophoraceae</taxon>
        <taxon>Rhizophora</taxon>
    </lineage>
</organism>
<evidence type="ECO:0000313" key="1">
    <source>
        <dbReference type="EMBL" id="MBX39622.1"/>
    </source>
</evidence>
<dbReference type="AlphaFoldDB" id="A0A2P2NAU9"/>
<name>A0A2P2NAU9_RHIMU</name>
<reference evidence="1" key="1">
    <citation type="submission" date="2018-02" db="EMBL/GenBank/DDBJ databases">
        <title>Rhizophora mucronata_Transcriptome.</title>
        <authorList>
            <person name="Meera S.P."/>
            <person name="Sreeshan A."/>
            <person name="Augustine A."/>
        </authorList>
    </citation>
    <scope>NUCLEOTIDE SEQUENCE</scope>
    <source>
        <tissue evidence="1">Leaf</tissue>
    </source>
</reference>
<protein>
    <submittedName>
        <fullName evidence="1">Uncharacterized protein</fullName>
    </submittedName>
</protein>